<accession>A0A2T0WR97</accession>
<dbReference type="EMBL" id="PVTR01000003">
    <property type="protein sequence ID" value="PRY89233.1"/>
    <property type="molecule type" value="Genomic_DNA"/>
</dbReference>
<dbReference type="OrthoDB" id="9796545at2"/>
<comment type="caution">
    <text evidence="1">The sequence shown here is derived from an EMBL/GenBank/DDBJ whole genome shotgun (WGS) entry which is preliminary data.</text>
</comment>
<dbReference type="RefSeq" id="WP_106132998.1">
    <property type="nucleotide sequence ID" value="NZ_PVTR01000003.1"/>
</dbReference>
<dbReference type="PANTHER" id="PTHR36456:SF1">
    <property type="entry name" value="UPF0232 PROTEIN SCO3875"/>
    <property type="match status" value="1"/>
</dbReference>
<protein>
    <submittedName>
        <fullName evidence="1">Uncharacterized protein DUF721</fullName>
    </submittedName>
</protein>
<proteinExistence type="predicted"/>
<dbReference type="Proteomes" id="UP000238157">
    <property type="component" value="Unassembled WGS sequence"/>
</dbReference>
<name>A0A2T0WR97_9BACT</name>
<evidence type="ECO:0000313" key="1">
    <source>
        <dbReference type="EMBL" id="PRY89233.1"/>
    </source>
</evidence>
<dbReference type="AlphaFoldDB" id="A0A2T0WR97"/>
<reference evidence="1 2" key="1">
    <citation type="submission" date="2018-03" db="EMBL/GenBank/DDBJ databases">
        <title>Genomic Encyclopedia of Archaeal and Bacterial Type Strains, Phase II (KMG-II): from individual species to whole genera.</title>
        <authorList>
            <person name="Goeker M."/>
        </authorList>
    </citation>
    <scope>NUCLEOTIDE SEQUENCE [LARGE SCALE GENOMIC DNA]</scope>
    <source>
        <strain evidence="1 2">DSM 27929</strain>
    </source>
</reference>
<dbReference type="InterPro" id="IPR007922">
    <property type="entry name" value="DciA-like"/>
</dbReference>
<evidence type="ECO:0000313" key="2">
    <source>
        <dbReference type="Proteomes" id="UP000238157"/>
    </source>
</evidence>
<gene>
    <name evidence="1" type="ORF">CLW00_103355</name>
</gene>
<keyword evidence="2" id="KW-1185">Reference proteome</keyword>
<organism evidence="1 2">
    <name type="scientific">Mongoliibacter ruber</name>
    <dbReference type="NCBI Taxonomy" id="1750599"/>
    <lineage>
        <taxon>Bacteria</taxon>
        <taxon>Pseudomonadati</taxon>
        <taxon>Bacteroidota</taxon>
        <taxon>Cytophagia</taxon>
        <taxon>Cytophagales</taxon>
        <taxon>Cyclobacteriaceae</taxon>
        <taxon>Mongoliibacter</taxon>
    </lineage>
</organism>
<sequence>MQDKYRDFSKRKKEATPLSEAFEDLLRAYRLKDTYEEKHLIQSWPELMGKTVASRTSSLYIKDKKLFVKITSGPIKKELSMNRTKVMGIIQDKFGSAIIEEIVFL</sequence>
<dbReference type="PANTHER" id="PTHR36456">
    <property type="entry name" value="UPF0232 PROTEIN SCO3875"/>
    <property type="match status" value="1"/>
</dbReference>
<dbReference type="Pfam" id="PF05258">
    <property type="entry name" value="DciA"/>
    <property type="match status" value="1"/>
</dbReference>